<evidence type="ECO:0000259" key="1">
    <source>
        <dbReference type="Pfam" id="PF00561"/>
    </source>
</evidence>
<organism evidence="2 3">
    <name type="scientific">Natrarchaeobius chitinivorans</name>
    <dbReference type="NCBI Taxonomy" id="1679083"/>
    <lineage>
        <taxon>Archaea</taxon>
        <taxon>Methanobacteriati</taxon>
        <taxon>Methanobacteriota</taxon>
        <taxon>Stenosarchaea group</taxon>
        <taxon>Halobacteria</taxon>
        <taxon>Halobacteriales</taxon>
        <taxon>Natrialbaceae</taxon>
        <taxon>Natrarchaeobius</taxon>
    </lineage>
</organism>
<evidence type="ECO:0000313" key="3">
    <source>
        <dbReference type="Proteomes" id="UP000281431"/>
    </source>
</evidence>
<dbReference type="GO" id="GO:0016020">
    <property type="term" value="C:membrane"/>
    <property type="evidence" value="ECO:0007669"/>
    <property type="project" value="TreeGrafter"/>
</dbReference>
<dbReference type="GO" id="GO:0016787">
    <property type="term" value="F:hydrolase activity"/>
    <property type="evidence" value="ECO:0007669"/>
    <property type="project" value="UniProtKB-KW"/>
</dbReference>
<dbReference type="AlphaFoldDB" id="A0A3N6M9E7"/>
<accession>A0A3N6M9E7</accession>
<dbReference type="InterPro" id="IPR000073">
    <property type="entry name" value="AB_hydrolase_1"/>
</dbReference>
<proteinExistence type="predicted"/>
<dbReference type="PRINTS" id="PR00111">
    <property type="entry name" value="ABHYDROLASE"/>
</dbReference>
<feature type="domain" description="AB hydrolase-1" evidence="1">
    <location>
        <begin position="40"/>
        <end position="277"/>
    </location>
</feature>
<dbReference type="Pfam" id="PF00561">
    <property type="entry name" value="Abhydrolase_1"/>
    <property type="match status" value="1"/>
</dbReference>
<reference evidence="2 3" key="1">
    <citation type="submission" date="2018-10" db="EMBL/GenBank/DDBJ databases">
        <title>Natrarchaeobius chitinivorans gen. nov., sp. nov., and Natrarchaeobius haloalkaliphilus sp. nov., alkaliphilic, chitin-utilizing haloarchaea from hypersaline alkaline lakes.</title>
        <authorList>
            <person name="Sorokin D.Y."/>
            <person name="Elcheninov A.G."/>
            <person name="Kostrikina N.A."/>
            <person name="Bale N.J."/>
            <person name="Sinninghe Damste J.S."/>
            <person name="Khijniak T.V."/>
            <person name="Kublanov I.V."/>
            <person name="Toshchakov S.V."/>
        </authorList>
    </citation>
    <scope>NUCLEOTIDE SEQUENCE [LARGE SCALE GENOMIC DNA]</scope>
    <source>
        <strain evidence="2 3">AArcht7</strain>
    </source>
</reference>
<dbReference type="InterPro" id="IPR029058">
    <property type="entry name" value="AB_hydrolase_fold"/>
</dbReference>
<dbReference type="SUPFAM" id="SSF53474">
    <property type="entry name" value="alpha/beta-Hydrolases"/>
    <property type="match status" value="1"/>
</dbReference>
<dbReference type="InterPro" id="IPR050266">
    <property type="entry name" value="AB_hydrolase_sf"/>
</dbReference>
<dbReference type="PANTHER" id="PTHR43798:SF24">
    <property type="entry name" value="CIS-3-ALKYL-4-ALKYLOXETAN-2-ONE DECARBOXYLASE"/>
    <property type="match status" value="1"/>
</dbReference>
<dbReference type="PANTHER" id="PTHR43798">
    <property type="entry name" value="MONOACYLGLYCEROL LIPASE"/>
    <property type="match status" value="1"/>
</dbReference>
<sequence length="293" mass="33336">MQRGMNQPNWLSESAYPFDSQYFESDDGRMHYVDRGAGHPILLVHGTPTWSFLYRNLITTLSRDYRVIAADHLGFGLSEKPDGAGYRPQDHADRLSSFIEYLGLGQFTLVVHDFGGPIGLSYAIDHPEQVSRLVLFNTWLWSLTDDTTIRAADLLLGGLLGRLFYCRYNGSPRILLKYMWGDESPLTDEIHAQYTSPFSSAGDRIALLVLARELIGSSDWYESLWHQRAQITHKPTLVAWGLRDPSFDETYLDRWESELSNATVHRLPDTGHFVPDEAADHVIPLLMEFVTES</sequence>
<protein>
    <submittedName>
        <fullName evidence="2">Alpha/beta fold hydrolase</fullName>
    </submittedName>
</protein>
<evidence type="ECO:0000313" key="2">
    <source>
        <dbReference type="EMBL" id="RQG99037.1"/>
    </source>
</evidence>
<gene>
    <name evidence="2" type="ORF">EA472_15985</name>
</gene>
<keyword evidence="2" id="KW-0378">Hydrolase</keyword>
<dbReference type="Proteomes" id="UP000281431">
    <property type="component" value="Unassembled WGS sequence"/>
</dbReference>
<dbReference type="Gene3D" id="3.40.50.1820">
    <property type="entry name" value="alpha/beta hydrolase"/>
    <property type="match status" value="1"/>
</dbReference>
<comment type="caution">
    <text evidence="2">The sequence shown here is derived from an EMBL/GenBank/DDBJ whole genome shotgun (WGS) entry which is preliminary data.</text>
</comment>
<dbReference type="EMBL" id="REFZ01000011">
    <property type="protein sequence ID" value="RQG99037.1"/>
    <property type="molecule type" value="Genomic_DNA"/>
</dbReference>
<name>A0A3N6M9E7_NATCH</name>
<keyword evidence="3" id="KW-1185">Reference proteome</keyword>